<evidence type="ECO:0000256" key="3">
    <source>
        <dbReference type="SAM" id="SignalP"/>
    </source>
</evidence>
<keyword evidence="5" id="KW-1185">Reference proteome</keyword>
<accession>A0ABZ0PJ31</accession>
<proteinExistence type="predicted"/>
<dbReference type="RefSeq" id="WP_318649116.1">
    <property type="nucleotide sequence ID" value="NZ_CP137852.1"/>
</dbReference>
<sequence>MKRSGWLLVAALLLPMAGFAQGGSTLRVLLPPEGTAGLEAGADVQVLGLKAGTVQRISFAPGRRLVAEILLTEPGARDFIRRDSPITIRSRMGGVGAGFLFIGRGEGAALDWSAATLEATTEPSQLQVLEQLRDRALPVLEDLGRVSRFAVRFVDGVERGEGSLGRLMADDQFARSAEAAAQELTSLLRGGAQLVQRFDGLAAQAERLMAESGPNATLPALMRRVDQALANLQQATRDVSRATQRLPQTVRNVEESTGNVPGLLLQTQQTTRELELLLTQLRGMWLLGGGGPPPPEPRRPAAERLRP</sequence>
<feature type="coiled-coil region" evidence="1">
    <location>
        <begin position="218"/>
        <end position="245"/>
    </location>
</feature>
<evidence type="ECO:0000313" key="4">
    <source>
        <dbReference type="EMBL" id="WPB85150.1"/>
    </source>
</evidence>
<evidence type="ECO:0008006" key="6">
    <source>
        <dbReference type="Google" id="ProtNLM"/>
    </source>
</evidence>
<evidence type="ECO:0000256" key="2">
    <source>
        <dbReference type="SAM" id="MobiDB-lite"/>
    </source>
</evidence>
<protein>
    <recommendedName>
        <fullName evidence="6">Phospholipid/cholesterol/gamma-HCH transport system substrate-binding protein</fullName>
    </recommendedName>
</protein>
<feature type="signal peptide" evidence="3">
    <location>
        <begin position="1"/>
        <end position="22"/>
    </location>
</feature>
<feature type="region of interest" description="Disordered" evidence="2">
    <location>
        <begin position="287"/>
        <end position="307"/>
    </location>
</feature>
<feature type="compositionally biased region" description="Basic and acidic residues" evidence="2">
    <location>
        <begin position="296"/>
        <end position="307"/>
    </location>
</feature>
<name>A0ABZ0PJ31_9PROT</name>
<keyword evidence="3" id="KW-0732">Signal</keyword>
<organism evidence="4 5">
    <name type="scientific">Sediminicoccus rosea</name>
    <dbReference type="NCBI Taxonomy" id="1225128"/>
    <lineage>
        <taxon>Bacteria</taxon>
        <taxon>Pseudomonadati</taxon>
        <taxon>Pseudomonadota</taxon>
        <taxon>Alphaproteobacteria</taxon>
        <taxon>Acetobacterales</taxon>
        <taxon>Roseomonadaceae</taxon>
        <taxon>Sediminicoccus</taxon>
    </lineage>
</organism>
<reference evidence="4 5" key="1">
    <citation type="submission" date="2023-11" db="EMBL/GenBank/DDBJ databases">
        <title>Arctic aerobic anoxygenic photoheterotroph Sediminicoccus rosea KRV36 adapts its photosynthesis to long days of polar summer.</title>
        <authorList>
            <person name="Tomasch J."/>
            <person name="Kopejtka K."/>
            <person name="Bily T."/>
            <person name="Gardiner A.T."/>
            <person name="Gardian Z."/>
            <person name="Shivaramu S."/>
            <person name="Koblizek M."/>
            <person name="Engelhardt F."/>
            <person name="Kaftan D."/>
        </authorList>
    </citation>
    <scope>NUCLEOTIDE SEQUENCE [LARGE SCALE GENOMIC DNA]</scope>
    <source>
        <strain evidence="4 5">R-30</strain>
    </source>
</reference>
<keyword evidence="1" id="KW-0175">Coiled coil</keyword>
<dbReference type="Proteomes" id="UP001305521">
    <property type="component" value="Chromosome"/>
</dbReference>
<evidence type="ECO:0000313" key="5">
    <source>
        <dbReference type="Proteomes" id="UP001305521"/>
    </source>
</evidence>
<evidence type="ECO:0000256" key="1">
    <source>
        <dbReference type="SAM" id="Coils"/>
    </source>
</evidence>
<dbReference type="EMBL" id="CP137852">
    <property type="protein sequence ID" value="WPB85150.1"/>
    <property type="molecule type" value="Genomic_DNA"/>
</dbReference>
<gene>
    <name evidence="4" type="ORF">R9Z33_24055</name>
</gene>
<feature type="chain" id="PRO_5045584736" description="Phospholipid/cholesterol/gamma-HCH transport system substrate-binding protein" evidence="3">
    <location>
        <begin position="23"/>
        <end position="307"/>
    </location>
</feature>